<dbReference type="OrthoDB" id="1318315at2759"/>
<comment type="caution">
    <text evidence="1">The sequence shown here is derived from an EMBL/GenBank/DDBJ whole genome shotgun (WGS) entry which is preliminary data.</text>
</comment>
<accession>A0A2G2WR07</accession>
<dbReference type="STRING" id="33114.A0A2G2WR07"/>
<evidence type="ECO:0000313" key="1">
    <source>
        <dbReference type="EMBL" id="PHT47631.1"/>
    </source>
</evidence>
<sequence length="127" mass="14294">MLRGLIDFAAEPIPTRSCPLPVFKNSVFSLPLRYHIHGYYEDAQEDCCREEYDKGKKVMSSSRGLENECSGSKLHAPTKVFQSFVPPKYCGKFLGGHSISREKEVQTGKQDTDLLKKLLVYHQAPSG</sequence>
<organism evidence="1 2">
    <name type="scientific">Capsicum baccatum</name>
    <name type="common">Peruvian pepper</name>
    <dbReference type="NCBI Taxonomy" id="33114"/>
    <lineage>
        <taxon>Eukaryota</taxon>
        <taxon>Viridiplantae</taxon>
        <taxon>Streptophyta</taxon>
        <taxon>Embryophyta</taxon>
        <taxon>Tracheophyta</taxon>
        <taxon>Spermatophyta</taxon>
        <taxon>Magnoliopsida</taxon>
        <taxon>eudicotyledons</taxon>
        <taxon>Gunneridae</taxon>
        <taxon>Pentapetalae</taxon>
        <taxon>asterids</taxon>
        <taxon>lamiids</taxon>
        <taxon>Solanales</taxon>
        <taxon>Solanaceae</taxon>
        <taxon>Solanoideae</taxon>
        <taxon>Capsiceae</taxon>
        <taxon>Capsicum</taxon>
    </lineage>
</organism>
<proteinExistence type="predicted"/>
<name>A0A2G2WR07_CAPBA</name>
<dbReference type="EMBL" id="MLFT02000005">
    <property type="protein sequence ID" value="PHT47631.1"/>
    <property type="molecule type" value="Genomic_DNA"/>
</dbReference>
<reference evidence="1 2" key="1">
    <citation type="journal article" date="2017" name="Genome Biol.">
        <title>New reference genome sequences of hot pepper reveal the massive evolution of plant disease-resistance genes by retroduplication.</title>
        <authorList>
            <person name="Kim S."/>
            <person name="Park J."/>
            <person name="Yeom S.I."/>
            <person name="Kim Y.M."/>
            <person name="Seo E."/>
            <person name="Kim K.T."/>
            <person name="Kim M.S."/>
            <person name="Lee J.M."/>
            <person name="Cheong K."/>
            <person name="Shin H.S."/>
            <person name="Kim S.B."/>
            <person name="Han K."/>
            <person name="Lee J."/>
            <person name="Park M."/>
            <person name="Lee H.A."/>
            <person name="Lee H.Y."/>
            <person name="Lee Y."/>
            <person name="Oh S."/>
            <person name="Lee J.H."/>
            <person name="Choi E."/>
            <person name="Choi E."/>
            <person name="Lee S.E."/>
            <person name="Jeon J."/>
            <person name="Kim H."/>
            <person name="Choi G."/>
            <person name="Song H."/>
            <person name="Lee J."/>
            <person name="Lee S.C."/>
            <person name="Kwon J.K."/>
            <person name="Lee H.Y."/>
            <person name="Koo N."/>
            <person name="Hong Y."/>
            <person name="Kim R.W."/>
            <person name="Kang W.H."/>
            <person name="Huh J.H."/>
            <person name="Kang B.C."/>
            <person name="Yang T.J."/>
            <person name="Lee Y.H."/>
            <person name="Bennetzen J.L."/>
            <person name="Choi D."/>
        </authorList>
    </citation>
    <scope>NUCLEOTIDE SEQUENCE [LARGE SCALE GENOMIC DNA]</scope>
    <source>
        <strain evidence="2">cv. PBC81</strain>
    </source>
</reference>
<keyword evidence="2" id="KW-1185">Reference proteome</keyword>
<gene>
    <name evidence="1" type="ORF">CQW23_11839</name>
</gene>
<protein>
    <submittedName>
        <fullName evidence="1">Uncharacterized protein</fullName>
    </submittedName>
</protein>
<evidence type="ECO:0000313" key="2">
    <source>
        <dbReference type="Proteomes" id="UP000224567"/>
    </source>
</evidence>
<dbReference type="AlphaFoldDB" id="A0A2G2WR07"/>
<reference evidence="2" key="2">
    <citation type="journal article" date="2017" name="J. Anim. Genet.">
        <title>Multiple reference genome sequences of hot pepper reveal the massive evolution of plant disease resistance genes by retroduplication.</title>
        <authorList>
            <person name="Kim S."/>
            <person name="Park J."/>
            <person name="Yeom S.-I."/>
            <person name="Kim Y.-M."/>
            <person name="Seo E."/>
            <person name="Kim K.-T."/>
            <person name="Kim M.-S."/>
            <person name="Lee J.M."/>
            <person name="Cheong K."/>
            <person name="Shin H.-S."/>
            <person name="Kim S.-B."/>
            <person name="Han K."/>
            <person name="Lee J."/>
            <person name="Park M."/>
            <person name="Lee H.-A."/>
            <person name="Lee H.-Y."/>
            <person name="Lee Y."/>
            <person name="Oh S."/>
            <person name="Lee J.H."/>
            <person name="Choi E."/>
            <person name="Choi E."/>
            <person name="Lee S.E."/>
            <person name="Jeon J."/>
            <person name="Kim H."/>
            <person name="Choi G."/>
            <person name="Song H."/>
            <person name="Lee J."/>
            <person name="Lee S.-C."/>
            <person name="Kwon J.-K."/>
            <person name="Lee H.-Y."/>
            <person name="Koo N."/>
            <person name="Hong Y."/>
            <person name="Kim R.W."/>
            <person name="Kang W.-H."/>
            <person name="Huh J.H."/>
            <person name="Kang B.-C."/>
            <person name="Yang T.-J."/>
            <person name="Lee Y.-H."/>
            <person name="Bennetzen J.L."/>
            <person name="Choi D."/>
        </authorList>
    </citation>
    <scope>NUCLEOTIDE SEQUENCE [LARGE SCALE GENOMIC DNA]</scope>
    <source>
        <strain evidence="2">cv. PBC81</strain>
    </source>
</reference>
<dbReference type="Proteomes" id="UP000224567">
    <property type="component" value="Unassembled WGS sequence"/>
</dbReference>